<comment type="caution">
    <text evidence="9">The sequence shown here is derived from an EMBL/GenBank/DDBJ whole genome shotgun (WGS) entry which is preliminary data.</text>
</comment>
<dbReference type="EMBL" id="BHYM01000013">
    <property type="protein sequence ID" value="GCE37881.1"/>
    <property type="molecule type" value="Genomic_DNA"/>
</dbReference>
<dbReference type="InterPro" id="IPR000515">
    <property type="entry name" value="MetI-like"/>
</dbReference>
<evidence type="ECO:0000256" key="1">
    <source>
        <dbReference type="ARBA" id="ARBA00004651"/>
    </source>
</evidence>
<dbReference type="Gene3D" id="1.10.3720.10">
    <property type="entry name" value="MetI-like"/>
    <property type="match status" value="1"/>
</dbReference>
<feature type="transmembrane region" description="Helical" evidence="7">
    <location>
        <begin position="111"/>
        <end position="134"/>
    </location>
</feature>
<proteinExistence type="inferred from homology"/>
<dbReference type="PANTHER" id="PTHR43163:SF6">
    <property type="entry name" value="DIPEPTIDE TRANSPORT SYSTEM PERMEASE PROTEIN DPPB-RELATED"/>
    <property type="match status" value="1"/>
</dbReference>
<keyword evidence="2 7" id="KW-0813">Transport</keyword>
<keyword evidence="3" id="KW-1003">Cell membrane</keyword>
<evidence type="ECO:0000313" key="10">
    <source>
        <dbReference type="Proteomes" id="UP000287519"/>
    </source>
</evidence>
<dbReference type="AlphaFoldDB" id="A0A402C2U5"/>
<feature type="transmembrane region" description="Helical" evidence="7">
    <location>
        <begin position="242"/>
        <end position="264"/>
    </location>
</feature>
<evidence type="ECO:0000256" key="3">
    <source>
        <dbReference type="ARBA" id="ARBA00022475"/>
    </source>
</evidence>
<accession>A0A402C2U5</accession>
<comment type="subcellular location">
    <subcellularLocation>
        <location evidence="1 7">Cell membrane</location>
        <topology evidence="1 7">Multi-pass membrane protein</topology>
    </subcellularLocation>
</comment>
<dbReference type="OrthoDB" id="9778910at2"/>
<reference evidence="9 10" key="1">
    <citation type="submission" date="2018-11" db="EMBL/GenBank/DDBJ databases">
        <title>Microbial catabolism of amino acid.</title>
        <authorList>
            <person name="Hibi M."/>
            <person name="Ogawa J."/>
        </authorList>
    </citation>
    <scope>NUCLEOTIDE SEQUENCE [LARGE SCALE GENOMIC DNA]</scope>
    <source>
        <strain evidence="9 10">C31-06</strain>
    </source>
</reference>
<keyword evidence="5 7" id="KW-1133">Transmembrane helix</keyword>
<dbReference type="Pfam" id="PF00528">
    <property type="entry name" value="BPD_transp_1"/>
    <property type="match status" value="1"/>
</dbReference>
<evidence type="ECO:0000256" key="4">
    <source>
        <dbReference type="ARBA" id="ARBA00022692"/>
    </source>
</evidence>
<dbReference type="SUPFAM" id="SSF161098">
    <property type="entry name" value="MetI-like"/>
    <property type="match status" value="1"/>
</dbReference>
<keyword evidence="6 7" id="KW-0472">Membrane</keyword>
<organism evidence="9 10">
    <name type="scientific">Rhodococcus wratislaviensis</name>
    <name type="common">Tsukamurella wratislaviensis</name>
    <dbReference type="NCBI Taxonomy" id="44752"/>
    <lineage>
        <taxon>Bacteria</taxon>
        <taxon>Bacillati</taxon>
        <taxon>Actinomycetota</taxon>
        <taxon>Actinomycetes</taxon>
        <taxon>Mycobacteriales</taxon>
        <taxon>Nocardiaceae</taxon>
        <taxon>Rhodococcus</taxon>
    </lineage>
</organism>
<name>A0A402C2U5_RHOWR</name>
<dbReference type="GO" id="GO:0071916">
    <property type="term" value="F:dipeptide transmembrane transporter activity"/>
    <property type="evidence" value="ECO:0007669"/>
    <property type="project" value="TreeGrafter"/>
</dbReference>
<feature type="domain" description="ABC transmembrane type-1" evidence="8">
    <location>
        <begin position="107"/>
        <end position="303"/>
    </location>
</feature>
<feature type="transmembrane region" description="Helical" evidence="7">
    <location>
        <begin position="284"/>
        <end position="306"/>
    </location>
</feature>
<keyword evidence="10" id="KW-1185">Reference proteome</keyword>
<dbReference type="PROSITE" id="PS50928">
    <property type="entry name" value="ABC_TM1"/>
    <property type="match status" value="1"/>
</dbReference>
<dbReference type="RefSeq" id="WP_124390552.1">
    <property type="nucleotide sequence ID" value="NZ_BHYM01000013.1"/>
</dbReference>
<evidence type="ECO:0000313" key="9">
    <source>
        <dbReference type="EMBL" id="GCE37881.1"/>
    </source>
</evidence>
<dbReference type="PANTHER" id="PTHR43163">
    <property type="entry name" value="DIPEPTIDE TRANSPORT SYSTEM PERMEASE PROTEIN DPPB-RELATED"/>
    <property type="match status" value="1"/>
</dbReference>
<dbReference type="Proteomes" id="UP000287519">
    <property type="component" value="Unassembled WGS sequence"/>
</dbReference>
<evidence type="ECO:0000256" key="5">
    <source>
        <dbReference type="ARBA" id="ARBA00022989"/>
    </source>
</evidence>
<evidence type="ECO:0000256" key="6">
    <source>
        <dbReference type="ARBA" id="ARBA00023136"/>
    </source>
</evidence>
<evidence type="ECO:0000259" key="8">
    <source>
        <dbReference type="PROSITE" id="PS50928"/>
    </source>
</evidence>
<dbReference type="InterPro" id="IPR035906">
    <property type="entry name" value="MetI-like_sf"/>
</dbReference>
<dbReference type="GO" id="GO:0005886">
    <property type="term" value="C:plasma membrane"/>
    <property type="evidence" value="ECO:0007669"/>
    <property type="project" value="UniProtKB-SubCell"/>
</dbReference>
<evidence type="ECO:0000256" key="2">
    <source>
        <dbReference type="ARBA" id="ARBA00022448"/>
    </source>
</evidence>
<feature type="transmembrane region" description="Helical" evidence="7">
    <location>
        <begin position="20"/>
        <end position="40"/>
    </location>
</feature>
<keyword evidence="4 7" id="KW-0812">Transmembrane</keyword>
<protein>
    <submittedName>
        <fullName evidence="9">Oligopeptide transport system permease protein OppB</fullName>
    </submittedName>
</protein>
<evidence type="ECO:0000256" key="7">
    <source>
        <dbReference type="RuleBase" id="RU363032"/>
    </source>
</evidence>
<gene>
    <name evidence="9" type="ORF">Rhow_000765</name>
</gene>
<sequence length="320" mass="33147">MDTSRLNRRRLARRVGGRLAGAVAVVWGAATLSFIALHLIPGDPVDALLGPNVGATPQLRATITADLQLDRPLLVQYLSYLHRLGALDFGQSYRLGRPVADVVAEKIAPTATLAVAAFGVAVVLAVTLAVVAAISSPAIRAVVSVAELVGSSAPSFWVGIVAISVFSFGLGWLPSSGSAGFASLVLPAVTLALPIGCVLAQVIGQALESADDQPFATTVRARGVPHRTAVIRHYLRHAAVPALTLSGWTLAGFLGGAVLIETVFARAGLGRTLVDAVTTRDIPVVTAITMLAAAAFVVVNTIVDLVNRVADPRTRTANRP</sequence>
<feature type="transmembrane region" description="Helical" evidence="7">
    <location>
        <begin position="179"/>
        <end position="200"/>
    </location>
</feature>
<comment type="similarity">
    <text evidence="7">Belongs to the binding-protein-dependent transport system permease family.</text>
</comment>